<dbReference type="GO" id="GO:0000160">
    <property type="term" value="P:phosphorelay signal transduction system"/>
    <property type="evidence" value="ECO:0007669"/>
    <property type="project" value="InterPro"/>
</dbReference>
<dbReference type="CDD" id="cd17535">
    <property type="entry name" value="REC_NarL-like"/>
    <property type="match status" value="1"/>
</dbReference>
<dbReference type="Pfam" id="PF00072">
    <property type="entry name" value="Response_reg"/>
    <property type="match status" value="1"/>
</dbReference>
<dbReference type="SMART" id="SM00448">
    <property type="entry name" value="REC"/>
    <property type="match status" value="1"/>
</dbReference>
<dbReference type="SMART" id="SM00421">
    <property type="entry name" value="HTH_LUXR"/>
    <property type="match status" value="1"/>
</dbReference>
<evidence type="ECO:0000259" key="4">
    <source>
        <dbReference type="PROSITE" id="PS50043"/>
    </source>
</evidence>
<dbReference type="Gene3D" id="3.40.50.2300">
    <property type="match status" value="1"/>
</dbReference>
<dbReference type="PANTHER" id="PTHR43214">
    <property type="entry name" value="TWO-COMPONENT RESPONSE REGULATOR"/>
    <property type="match status" value="1"/>
</dbReference>
<dbReference type="SUPFAM" id="SSF46894">
    <property type="entry name" value="C-terminal effector domain of the bipartite response regulators"/>
    <property type="match status" value="1"/>
</dbReference>
<feature type="modified residue" description="4-aspartylphosphate" evidence="3">
    <location>
        <position position="58"/>
    </location>
</feature>
<dbReference type="Pfam" id="PF00196">
    <property type="entry name" value="GerE"/>
    <property type="match status" value="1"/>
</dbReference>
<dbReference type="Proteomes" id="UP000592181">
    <property type="component" value="Unassembled WGS sequence"/>
</dbReference>
<evidence type="ECO:0000256" key="2">
    <source>
        <dbReference type="ARBA" id="ARBA00023125"/>
    </source>
</evidence>
<evidence type="ECO:0000256" key="1">
    <source>
        <dbReference type="ARBA" id="ARBA00022553"/>
    </source>
</evidence>
<feature type="domain" description="HTH luxR-type" evidence="4">
    <location>
        <begin position="149"/>
        <end position="214"/>
    </location>
</feature>
<keyword evidence="7" id="KW-1185">Reference proteome</keyword>
<dbReference type="PROSITE" id="PS50043">
    <property type="entry name" value="HTH_LUXR_2"/>
    <property type="match status" value="1"/>
</dbReference>
<dbReference type="InterPro" id="IPR011006">
    <property type="entry name" value="CheY-like_superfamily"/>
</dbReference>
<dbReference type="GO" id="GO:0006355">
    <property type="term" value="P:regulation of DNA-templated transcription"/>
    <property type="evidence" value="ECO:0007669"/>
    <property type="project" value="InterPro"/>
</dbReference>
<dbReference type="InterPro" id="IPR058245">
    <property type="entry name" value="NreC/VraR/RcsB-like_REC"/>
</dbReference>
<evidence type="ECO:0000256" key="3">
    <source>
        <dbReference type="PROSITE-ProRule" id="PRU00169"/>
    </source>
</evidence>
<evidence type="ECO:0000313" key="7">
    <source>
        <dbReference type="Proteomes" id="UP000592181"/>
    </source>
</evidence>
<organism evidence="6 7">
    <name type="scientific">Janibacter alkaliphilus</name>
    <dbReference type="NCBI Taxonomy" id="1069963"/>
    <lineage>
        <taxon>Bacteria</taxon>
        <taxon>Bacillati</taxon>
        <taxon>Actinomycetota</taxon>
        <taxon>Actinomycetes</taxon>
        <taxon>Micrococcales</taxon>
        <taxon>Intrasporangiaceae</taxon>
        <taxon>Janibacter</taxon>
    </lineage>
</organism>
<dbReference type="InterPro" id="IPR016032">
    <property type="entry name" value="Sig_transdc_resp-reg_C-effctor"/>
</dbReference>
<dbReference type="CDD" id="cd06170">
    <property type="entry name" value="LuxR_C_like"/>
    <property type="match status" value="1"/>
</dbReference>
<dbReference type="AlphaFoldDB" id="A0A852WZC6"/>
<dbReference type="PRINTS" id="PR00038">
    <property type="entry name" value="HTHLUXR"/>
</dbReference>
<dbReference type="InterPro" id="IPR001789">
    <property type="entry name" value="Sig_transdc_resp-reg_receiver"/>
</dbReference>
<dbReference type="GO" id="GO:0003677">
    <property type="term" value="F:DNA binding"/>
    <property type="evidence" value="ECO:0007669"/>
    <property type="project" value="UniProtKB-KW"/>
</dbReference>
<dbReference type="EMBL" id="JACBZX010000001">
    <property type="protein sequence ID" value="NYG35607.1"/>
    <property type="molecule type" value="Genomic_DNA"/>
</dbReference>
<feature type="domain" description="Response regulatory" evidence="5">
    <location>
        <begin position="7"/>
        <end position="123"/>
    </location>
</feature>
<dbReference type="PROSITE" id="PS00622">
    <property type="entry name" value="HTH_LUXR_1"/>
    <property type="match status" value="1"/>
</dbReference>
<accession>A0A852WZC6</accession>
<name>A0A852WZC6_9MICO</name>
<dbReference type="RefSeq" id="WP_343036875.1">
    <property type="nucleotide sequence ID" value="NZ_JACBZX010000001.1"/>
</dbReference>
<reference evidence="6 7" key="1">
    <citation type="submission" date="2020-07" db="EMBL/GenBank/DDBJ databases">
        <title>Sequencing the genomes of 1000 actinobacteria strains.</title>
        <authorList>
            <person name="Klenk H.-P."/>
        </authorList>
    </citation>
    <scope>NUCLEOTIDE SEQUENCE [LARGE SCALE GENOMIC DNA]</scope>
    <source>
        <strain evidence="6 7">DSM 24723</strain>
    </source>
</reference>
<dbReference type="PROSITE" id="PS50110">
    <property type="entry name" value="RESPONSE_REGULATORY"/>
    <property type="match status" value="1"/>
</dbReference>
<gene>
    <name evidence="6" type="ORF">BJY28_000076</name>
</gene>
<keyword evidence="2" id="KW-0238">DNA-binding</keyword>
<protein>
    <submittedName>
        <fullName evidence="6">Two-component system NarL family response regulator</fullName>
    </submittedName>
</protein>
<sequence>MGAGPIRVVVVDDHVFYREGLKSFLSADEGILVVGEADDGPTALDVLSTASPDVMLLDLNISGMAGPEICARAIAEHPGLRVIMLTTSDAREDLFAAVRAGAVGYLLKEGPPDELGEAVRRVAAGDSLIHPRIAGSLLAEFAALSRPAPVDPWSVLTEREIEVLTLVAAGLRNKEIGERLYISEFTVKNHVRSILEKLELSSRVEAAAWAMRTGLVPIAHAEDA</sequence>
<dbReference type="InterPro" id="IPR039420">
    <property type="entry name" value="WalR-like"/>
</dbReference>
<dbReference type="PANTHER" id="PTHR43214:SF43">
    <property type="entry name" value="TWO-COMPONENT RESPONSE REGULATOR"/>
    <property type="match status" value="1"/>
</dbReference>
<proteinExistence type="predicted"/>
<evidence type="ECO:0000313" key="6">
    <source>
        <dbReference type="EMBL" id="NYG35607.1"/>
    </source>
</evidence>
<dbReference type="SUPFAM" id="SSF52172">
    <property type="entry name" value="CheY-like"/>
    <property type="match status" value="1"/>
</dbReference>
<evidence type="ECO:0000259" key="5">
    <source>
        <dbReference type="PROSITE" id="PS50110"/>
    </source>
</evidence>
<keyword evidence="1 3" id="KW-0597">Phosphoprotein</keyword>
<comment type="caution">
    <text evidence="6">The sequence shown here is derived from an EMBL/GenBank/DDBJ whole genome shotgun (WGS) entry which is preliminary data.</text>
</comment>
<dbReference type="InterPro" id="IPR000792">
    <property type="entry name" value="Tscrpt_reg_LuxR_C"/>
</dbReference>